<dbReference type="EMBL" id="CAJOBH010069739">
    <property type="protein sequence ID" value="CAF4466325.1"/>
    <property type="molecule type" value="Genomic_DNA"/>
</dbReference>
<sequence length="55" mass="6201">LIQKSSPTANTIESPMQTLLKLNHNGKQTVEAMPLVDQNHIQSTLNNFNDKVNHF</sequence>
<evidence type="ECO:0000313" key="2">
    <source>
        <dbReference type="EMBL" id="CAF4597567.1"/>
    </source>
</evidence>
<dbReference type="Proteomes" id="UP000681967">
    <property type="component" value="Unassembled WGS sequence"/>
</dbReference>
<protein>
    <submittedName>
        <fullName evidence="1">Uncharacterized protein</fullName>
    </submittedName>
</protein>
<evidence type="ECO:0000313" key="1">
    <source>
        <dbReference type="EMBL" id="CAF4466325.1"/>
    </source>
</evidence>
<feature type="non-terminal residue" evidence="1">
    <location>
        <position position="1"/>
    </location>
</feature>
<name>A0A8S2WYX1_9BILA</name>
<reference evidence="1" key="1">
    <citation type="submission" date="2021-02" db="EMBL/GenBank/DDBJ databases">
        <authorList>
            <person name="Nowell W R."/>
        </authorList>
    </citation>
    <scope>NUCLEOTIDE SEQUENCE</scope>
</reference>
<dbReference type="Proteomes" id="UP000681720">
    <property type="component" value="Unassembled WGS sequence"/>
</dbReference>
<dbReference type="AlphaFoldDB" id="A0A8S2WYX1"/>
<proteinExistence type="predicted"/>
<gene>
    <name evidence="1" type="ORF">BYL167_LOCUS34445</name>
    <name evidence="2" type="ORF">GIL414_LOCUS38774</name>
</gene>
<accession>A0A8S2WYX1</accession>
<comment type="caution">
    <text evidence="1">The sequence shown here is derived from an EMBL/GenBank/DDBJ whole genome shotgun (WGS) entry which is preliminary data.</text>
</comment>
<organism evidence="1 3">
    <name type="scientific">Rotaria magnacalcarata</name>
    <dbReference type="NCBI Taxonomy" id="392030"/>
    <lineage>
        <taxon>Eukaryota</taxon>
        <taxon>Metazoa</taxon>
        <taxon>Spiralia</taxon>
        <taxon>Gnathifera</taxon>
        <taxon>Rotifera</taxon>
        <taxon>Eurotatoria</taxon>
        <taxon>Bdelloidea</taxon>
        <taxon>Philodinida</taxon>
        <taxon>Philodinidae</taxon>
        <taxon>Rotaria</taxon>
    </lineage>
</organism>
<dbReference type="EMBL" id="CAJOBJ010103187">
    <property type="protein sequence ID" value="CAF4597567.1"/>
    <property type="molecule type" value="Genomic_DNA"/>
</dbReference>
<evidence type="ECO:0000313" key="3">
    <source>
        <dbReference type="Proteomes" id="UP000681967"/>
    </source>
</evidence>